<feature type="compositionally biased region" description="Basic and acidic residues" evidence="1">
    <location>
        <begin position="65"/>
        <end position="80"/>
    </location>
</feature>
<dbReference type="AlphaFoldDB" id="I7IGA5"/>
<sequence length="229" mass="26137">MVVVGYVSRGRALLEGFIDNLRLEKLQSEENQYSTIVSQVLPLDQHELERIERRIHSENRQHKCDNASEINRNYEQKDRGGPIGRDGPMECITNDLYKELNEQLKRYAEILTKLLVNPNDQQLRSTLQLFAGENNGILGEISTLTICLLDTWVCSSQHTAYGFTHSSLSDNMPANAFKQNDFSVPFSISDPSNAVTVAKLMDDNKEMKRKIAFYKSQISRFYGQGDREA</sequence>
<reference evidence="2 3" key="2">
    <citation type="journal article" date="2013" name="PLoS ONE">
        <title>Whole genome mapping and re-organization of the nuclear and mitochondrial genomes of Babesia microti isolates.</title>
        <authorList>
            <person name="Cornillot E."/>
            <person name="Dassouli A."/>
            <person name="Garg A."/>
            <person name="Pachikara N."/>
            <person name="Randazzo S."/>
            <person name="Depoix D."/>
            <person name="Carcy B."/>
            <person name="Delbecq S."/>
            <person name="Frutos R."/>
            <person name="Silva J.C."/>
            <person name="Sutton R."/>
            <person name="Krause P.J."/>
            <person name="Mamoun C.B."/>
        </authorList>
    </citation>
    <scope>NUCLEOTIDE SEQUENCE [LARGE SCALE GENOMIC DNA]</scope>
    <source>
        <strain evidence="2 3">RI</strain>
    </source>
</reference>
<dbReference type="KEGG" id="bmic:BMR1_02g01820"/>
<proteinExistence type="predicted"/>
<dbReference type="RefSeq" id="XP_012648130.1">
    <property type="nucleotide sequence ID" value="XM_012792676.1"/>
</dbReference>
<evidence type="ECO:0000313" key="3">
    <source>
        <dbReference type="Proteomes" id="UP000002899"/>
    </source>
</evidence>
<evidence type="ECO:0000313" key="2">
    <source>
        <dbReference type="EMBL" id="CCF73521.1"/>
    </source>
</evidence>
<reference evidence="2 3" key="1">
    <citation type="journal article" date="2012" name="Nucleic Acids Res.">
        <title>Sequencing of the smallest Apicomplexan genome from the human pathogen Babesia microti.</title>
        <authorList>
            <person name="Cornillot E."/>
            <person name="Hadj-Kaddour K."/>
            <person name="Dassouli A."/>
            <person name="Noel B."/>
            <person name="Ranwez V."/>
            <person name="Vacherie B."/>
            <person name="Augagneur Y."/>
            <person name="Bres V."/>
            <person name="Duclos A."/>
            <person name="Randazzo S."/>
            <person name="Carcy B."/>
            <person name="Debierre-Grockiego F."/>
            <person name="Delbecq S."/>
            <person name="Moubri-Menage K."/>
            <person name="Shams-Eldin H."/>
            <person name="Usmani-Brown S."/>
            <person name="Bringaud F."/>
            <person name="Wincker P."/>
            <person name="Vivares C.P."/>
            <person name="Schwarz R.T."/>
            <person name="Schetters T.P."/>
            <person name="Krause P.J."/>
            <person name="Gorenflot A."/>
            <person name="Berry V."/>
            <person name="Barbe V."/>
            <person name="Ben Mamoun C."/>
        </authorList>
    </citation>
    <scope>NUCLEOTIDE SEQUENCE [LARGE SCALE GENOMIC DNA]</scope>
    <source>
        <strain evidence="2 3">RI</strain>
    </source>
</reference>
<reference evidence="2 3" key="3">
    <citation type="journal article" date="2016" name="Sci. Rep.">
        <title>Genome-wide diversity and gene expression profiling of Babesia microti isolates identify polymorphic genes that mediate host-pathogen interactions.</title>
        <authorList>
            <person name="Silva J.C."/>
            <person name="Cornillot E."/>
            <person name="McCracken C."/>
            <person name="Usmani-Brown S."/>
            <person name="Dwivedi A."/>
            <person name="Ifeonu O.O."/>
            <person name="Crabtree J."/>
            <person name="Gotia H.T."/>
            <person name="Virji A.Z."/>
            <person name="Reynes C."/>
            <person name="Colinge J."/>
            <person name="Kumar V."/>
            <person name="Lawres L."/>
            <person name="Pazzi J.E."/>
            <person name="Pablo J.V."/>
            <person name="Hung C."/>
            <person name="Brancato J."/>
            <person name="Kumari P."/>
            <person name="Orvis J."/>
            <person name="Tretina K."/>
            <person name="Chibucos M."/>
            <person name="Ott S."/>
            <person name="Sadzewicz L."/>
            <person name="Sengamalay N."/>
            <person name="Shetty A.C."/>
            <person name="Su Q."/>
            <person name="Tallon L."/>
            <person name="Fraser C.M."/>
            <person name="Frutos R."/>
            <person name="Molina D.M."/>
            <person name="Krause P.J."/>
            <person name="Ben Mamoun C."/>
        </authorList>
    </citation>
    <scope>NUCLEOTIDE SEQUENCE [LARGE SCALE GENOMIC DNA]</scope>
    <source>
        <strain evidence="2 3">RI</strain>
    </source>
</reference>
<name>I7IGA5_BABMR</name>
<protein>
    <submittedName>
        <fullName evidence="2">Uncharacterized protein</fullName>
    </submittedName>
</protein>
<dbReference type="VEuPathDB" id="PiroplasmaDB:BMR1_02g01820"/>
<accession>I7IGA5</accession>
<dbReference type="GeneID" id="24424147"/>
<keyword evidence="3" id="KW-1185">Reference proteome</keyword>
<evidence type="ECO:0000256" key="1">
    <source>
        <dbReference type="SAM" id="MobiDB-lite"/>
    </source>
</evidence>
<gene>
    <name evidence="2" type="ORF">BMR1_02g01820</name>
</gene>
<feature type="region of interest" description="Disordered" evidence="1">
    <location>
        <begin position="65"/>
        <end position="85"/>
    </location>
</feature>
<dbReference type="EMBL" id="FO082872">
    <property type="protein sequence ID" value="CCF73521.1"/>
    <property type="molecule type" value="Genomic_DNA"/>
</dbReference>
<organism evidence="2 3">
    <name type="scientific">Babesia microti (strain RI)</name>
    <dbReference type="NCBI Taxonomy" id="1133968"/>
    <lineage>
        <taxon>Eukaryota</taxon>
        <taxon>Sar</taxon>
        <taxon>Alveolata</taxon>
        <taxon>Apicomplexa</taxon>
        <taxon>Aconoidasida</taxon>
        <taxon>Piroplasmida</taxon>
        <taxon>Babesiidae</taxon>
        <taxon>Babesia</taxon>
    </lineage>
</organism>
<dbReference type="Proteomes" id="UP000002899">
    <property type="component" value="Chromosome II"/>
</dbReference>